<gene>
    <name evidence="2" type="ORF">KP79_PYT01927</name>
</gene>
<organism evidence="2 3">
    <name type="scientific">Mizuhopecten yessoensis</name>
    <name type="common">Japanese scallop</name>
    <name type="synonym">Patinopecten yessoensis</name>
    <dbReference type="NCBI Taxonomy" id="6573"/>
    <lineage>
        <taxon>Eukaryota</taxon>
        <taxon>Metazoa</taxon>
        <taxon>Spiralia</taxon>
        <taxon>Lophotrochozoa</taxon>
        <taxon>Mollusca</taxon>
        <taxon>Bivalvia</taxon>
        <taxon>Autobranchia</taxon>
        <taxon>Pteriomorphia</taxon>
        <taxon>Pectinida</taxon>
        <taxon>Pectinoidea</taxon>
        <taxon>Pectinidae</taxon>
        <taxon>Mizuhopecten</taxon>
    </lineage>
</organism>
<proteinExistence type="predicted"/>
<dbReference type="Proteomes" id="UP000242188">
    <property type="component" value="Unassembled WGS sequence"/>
</dbReference>
<dbReference type="OrthoDB" id="10491208at2759"/>
<name>A0A210Q304_MIZYE</name>
<feature type="signal peptide" evidence="1">
    <location>
        <begin position="1"/>
        <end position="21"/>
    </location>
</feature>
<comment type="caution">
    <text evidence="2">The sequence shown here is derived from an EMBL/GenBank/DDBJ whole genome shotgun (WGS) entry which is preliminary data.</text>
</comment>
<evidence type="ECO:0000313" key="3">
    <source>
        <dbReference type="Proteomes" id="UP000242188"/>
    </source>
</evidence>
<keyword evidence="1" id="KW-0732">Signal</keyword>
<evidence type="ECO:0000256" key="1">
    <source>
        <dbReference type="SAM" id="SignalP"/>
    </source>
</evidence>
<dbReference type="EMBL" id="NEDP02005165">
    <property type="protein sequence ID" value="OWF43117.1"/>
    <property type="molecule type" value="Genomic_DNA"/>
</dbReference>
<sequence length="266" mass="27602">MDCLKYFVVLLVTLFMHQTFGFDIALNKNAVPSDSLEIMLNLGTINTGLTLNKPDGSSAGNCLAPLGGVSGGCTTGFTQDFTNGVTTFSIASVSRATDEGTWASAHGTDTGSITIKVLTIPTLIVSQTVSALTLSSSNTQSLTITATCAYPAVSLDVYFVPTGGGTAVSSPSSTATCTSTGNAGCADTDAESYDCVIVPKLETTLSAGTYYVQFVVNLAGQYEPIGLNATITDTVITIEATTTTTTTTPGRLPFPRWSNYTFVLVN</sequence>
<reference evidence="2 3" key="1">
    <citation type="journal article" date="2017" name="Nat. Ecol. Evol.">
        <title>Scallop genome provides insights into evolution of bilaterian karyotype and development.</title>
        <authorList>
            <person name="Wang S."/>
            <person name="Zhang J."/>
            <person name="Jiao W."/>
            <person name="Li J."/>
            <person name="Xun X."/>
            <person name="Sun Y."/>
            <person name="Guo X."/>
            <person name="Huan P."/>
            <person name="Dong B."/>
            <person name="Zhang L."/>
            <person name="Hu X."/>
            <person name="Sun X."/>
            <person name="Wang J."/>
            <person name="Zhao C."/>
            <person name="Wang Y."/>
            <person name="Wang D."/>
            <person name="Huang X."/>
            <person name="Wang R."/>
            <person name="Lv J."/>
            <person name="Li Y."/>
            <person name="Zhang Z."/>
            <person name="Liu B."/>
            <person name="Lu W."/>
            <person name="Hui Y."/>
            <person name="Liang J."/>
            <person name="Zhou Z."/>
            <person name="Hou R."/>
            <person name="Li X."/>
            <person name="Liu Y."/>
            <person name="Li H."/>
            <person name="Ning X."/>
            <person name="Lin Y."/>
            <person name="Zhao L."/>
            <person name="Xing Q."/>
            <person name="Dou J."/>
            <person name="Li Y."/>
            <person name="Mao J."/>
            <person name="Guo H."/>
            <person name="Dou H."/>
            <person name="Li T."/>
            <person name="Mu C."/>
            <person name="Jiang W."/>
            <person name="Fu Q."/>
            <person name="Fu X."/>
            <person name="Miao Y."/>
            <person name="Liu J."/>
            <person name="Yu Q."/>
            <person name="Li R."/>
            <person name="Liao H."/>
            <person name="Li X."/>
            <person name="Kong Y."/>
            <person name="Jiang Z."/>
            <person name="Chourrout D."/>
            <person name="Li R."/>
            <person name="Bao Z."/>
        </authorList>
    </citation>
    <scope>NUCLEOTIDE SEQUENCE [LARGE SCALE GENOMIC DNA]</scope>
    <source>
        <strain evidence="2 3">PY_sf001</strain>
    </source>
</reference>
<evidence type="ECO:0000313" key="2">
    <source>
        <dbReference type="EMBL" id="OWF43117.1"/>
    </source>
</evidence>
<keyword evidence="3" id="KW-1185">Reference proteome</keyword>
<accession>A0A210Q304</accession>
<dbReference type="AlphaFoldDB" id="A0A210Q304"/>
<protein>
    <submittedName>
        <fullName evidence="2">Uncharacterized protein</fullName>
    </submittedName>
</protein>
<feature type="chain" id="PRO_5013075162" evidence="1">
    <location>
        <begin position="22"/>
        <end position="266"/>
    </location>
</feature>